<name>A0A9P6WMV6_9ASCO</name>
<comment type="caution">
    <text evidence="11">The sequence shown here is derived from an EMBL/GenBank/DDBJ whole genome shotgun (WGS) entry which is preliminary data.</text>
</comment>
<feature type="compositionally biased region" description="Polar residues" evidence="8">
    <location>
        <begin position="166"/>
        <end position="183"/>
    </location>
</feature>
<sequence>MLYDAKVMKTFDPVTQKVDSYDEKKKDHTFSSPNKKFPQKFLSEVCYMVHYNGWNSKWDEWVLPSRILEINNENIMLKEDLIFQAHEEERLHQEAIEAAEAKRKADEKMKEKKKMSLTIKLPSKNGKIKTENGNSSKNGNENIITLINNNGAKSLKRKGVDDVNENKNSTMKNTQVNGRSNEGSSRKKQNNNSSSSSNSGNSTVLQSNSDVSRYESKNGFTHYEIQSLVPDSLKIILVDDWENITKNNKLISLPGKCTVSQVLDDFSEYLQIEFNDHNKSENDIDIFLEITNSIKIYFDQCVGTLLLYRYERPQYSDLLNQEEISHLYDIYPAIFLLRLLSIFPNILVMNNVDSSTIKTSKVYLEIILFWLDSNKETYLVQEYENQSPWISLMHG</sequence>
<feature type="region of interest" description="Disordered" evidence="8">
    <location>
        <begin position="102"/>
        <end position="142"/>
    </location>
</feature>
<accession>A0A9P6WMV6</accession>
<feature type="compositionally biased region" description="Low complexity" evidence="8">
    <location>
        <begin position="190"/>
        <end position="202"/>
    </location>
</feature>
<evidence type="ECO:0000256" key="4">
    <source>
        <dbReference type="ARBA" id="ARBA00022853"/>
    </source>
</evidence>
<evidence type="ECO:0000259" key="10">
    <source>
        <dbReference type="Pfam" id="PF22732"/>
    </source>
</evidence>
<evidence type="ECO:0000256" key="5">
    <source>
        <dbReference type="ARBA" id="ARBA00023015"/>
    </source>
</evidence>
<keyword evidence="7" id="KW-0539">Nucleus</keyword>
<dbReference type="Pfam" id="PF05712">
    <property type="entry name" value="MRG"/>
    <property type="match status" value="1"/>
</dbReference>
<evidence type="ECO:0000256" key="8">
    <source>
        <dbReference type="SAM" id="MobiDB-lite"/>
    </source>
</evidence>
<evidence type="ECO:0000313" key="11">
    <source>
        <dbReference type="EMBL" id="KAG0689846.1"/>
    </source>
</evidence>
<dbReference type="AlphaFoldDB" id="A0A9P6WMV6"/>
<evidence type="ECO:0000256" key="2">
    <source>
        <dbReference type="ARBA" id="ARBA00009093"/>
    </source>
</evidence>
<organism evidence="11 12">
    <name type="scientific">Pichia californica</name>
    <dbReference type="NCBI Taxonomy" id="460514"/>
    <lineage>
        <taxon>Eukaryota</taxon>
        <taxon>Fungi</taxon>
        <taxon>Dikarya</taxon>
        <taxon>Ascomycota</taxon>
        <taxon>Saccharomycotina</taxon>
        <taxon>Pichiomycetes</taxon>
        <taxon>Pichiales</taxon>
        <taxon>Pichiaceae</taxon>
        <taxon>Pichia</taxon>
    </lineage>
</organism>
<evidence type="ECO:0000256" key="7">
    <source>
        <dbReference type="ARBA" id="ARBA00023242"/>
    </source>
</evidence>
<gene>
    <name evidence="11" type="primary">EAF3</name>
    <name evidence="11" type="ORF">C6P40_004365</name>
</gene>
<evidence type="ECO:0000313" key="12">
    <source>
        <dbReference type="Proteomes" id="UP000697127"/>
    </source>
</evidence>
<dbReference type="Gene3D" id="2.30.30.140">
    <property type="match status" value="1"/>
</dbReference>
<reference evidence="11" key="1">
    <citation type="submission" date="2020-11" db="EMBL/GenBank/DDBJ databases">
        <title>Kefir isolates.</title>
        <authorList>
            <person name="Marcisauskas S."/>
            <person name="Kim Y."/>
            <person name="Blasche S."/>
        </authorList>
    </citation>
    <scope>NUCLEOTIDE SEQUENCE</scope>
    <source>
        <strain evidence="11">Olga-1</strain>
    </source>
</reference>
<dbReference type="GO" id="GO:0006355">
    <property type="term" value="P:regulation of DNA-templated transcription"/>
    <property type="evidence" value="ECO:0007669"/>
    <property type="project" value="InterPro"/>
</dbReference>
<dbReference type="InterPro" id="IPR016197">
    <property type="entry name" value="Chromo-like_dom_sf"/>
</dbReference>
<dbReference type="GO" id="GO:0005634">
    <property type="term" value="C:nucleus"/>
    <property type="evidence" value="ECO:0007669"/>
    <property type="project" value="UniProtKB-SubCell"/>
</dbReference>
<proteinExistence type="inferred from homology"/>
<keyword evidence="4" id="KW-0156">Chromatin regulator</keyword>
<evidence type="ECO:0000256" key="1">
    <source>
        <dbReference type="ARBA" id="ARBA00004123"/>
    </source>
</evidence>
<dbReference type="InterPro" id="IPR026541">
    <property type="entry name" value="MRG_dom"/>
</dbReference>
<feature type="region of interest" description="Disordered" evidence="8">
    <location>
        <begin position="155"/>
        <end position="209"/>
    </location>
</feature>
<dbReference type="Proteomes" id="UP000697127">
    <property type="component" value="Unassembled WGS sequence"/>
</dbReference>
<feature type="domain" description="MRG" evidence="9">
    <location>
        <begin position="217"/>
        <end position="385"/>
    </location>
</feature>
<keyword evidence="6" id="KW-0804">Transcription</keyword>
<evidence type="ECO:0000256" key="6">
    <source>
        <dbReference type="ARBA" id="ARBA00023163"/>
    </source>
</evidence>
<dbReference type="InterPro" id="IPR038217">
    <property type="entry name" value="MRG_C_sf"/>
</dbReference>
<comment type="subcellular location">
    <subcellularLocation>
        <location evidence="1">Nucleus</location>
    </subcellularLocation>
</comment>
<evidence type="ECO:0000256" key="3">
    <source>
        <dbReference type="ARBA" id="ARBA00018505"/>
    </source>
</evidence>
<dbReference type="SUPFAM" id="SSF54160">
    <property type="entry name" value="Chromo domain-like"/>
    <property type="match status" value="1"/>
</dbReference>
<dbReference type="PANTHER" id="PTHR10880:SF15">
    <property type="entry name" value="MSL COMPLEX SUBUNIT 3"/>
    <property type="match status" value="1"/>
</dbReference>
<feature type="domain" description="MSL3 chromodomain-like" evidence="10">
    <location>
        <begin position="44"/>
        <end position="81"/>
    </location>
</feature>
<keyword evidence="12" id="KW-1185">Reference proteome</keyword>
<dbReference type="EMBL" id="PUHW01000058">
    <property type="protein sequence ID" value="KAG0689846.1"/>
    <property type="molecule type" value="Genomic_DNA"/>
</dbReference>
<dbReference type="Gene3D" id="1.10.274.30">
    <property type="entry name" value="MRG domain"/>
    <property type="match status" value="1"/>
</dbReference>
<protein>
    <recommendedName>
        <fullName evidence="3">Chromatin modification-related protein EAF3</fullName>
    </recommendedName>
</protein>
<evidence type="ECO:0000259" key="9">
    <source>
        <dbReference type="Pfam" id="PF05712"/>
    </source>
</evidence>
<dbReference type="GO" id="GO:0006325">
    <property type="term" value="P:chromatin organization"/>
    <property type="evidence" value="ECO:0007669"/>
    <property type="project" value="UniProtKB-KW"/>
</dbReference>
<dbReference type="Pfam" id="PF22732">
    <property type="entry name" value="MSL3_chromo-like"/>
    <property type="match status" value="1"/>
</dbReference>
<dbReference type="PROSITE" id="PS51640">
    <property type="entry name" value="MRG"/>
    <property type="match status" value="1"/>
</dbReference>
<dbReference type="InterPro" id="IPR008676">
    <property type="entry name" value="MRG"/>
</dbReference>
<keyword evidence="5" id="KW-0805">Transcription regulation</keyword>
<dbReference type="InterPro" id="IPR053820">
    <property type="entry name" value="MSL3_chromo-like"/>
</dbReference>
<comment type="similarity">
    <text evidence="2">Belongs to the MRG family.</text>
</comment>
<feature type="compositionally biased region" description="Low complexity" evidence="8">
    <location>
        <begin position="131"/>
        <end position="142"/>
    </location>
</feature>
<dbReference type="GO" id="GO:0035267">
    <property type="term" value="C:NuA4 histone acetyltransferase complex"/>
    <property type="evidence" value="ECO:0007669"/>
    <property type="project" value="TreeGrafter"/>
</dbReference>
<dbReference type="PANTHER" id="PTHR10880">
    <property type="entry name" value="MORTALITY FACTOR 4-LIKE PROTEIN"/>
    <property type="match status" value="1"/>
</dbReference>